<protein>
    <submittedName>
        <fullName evidence="2">Unannotated protein</fullName>
    </submittedName>
</protein>
<dbReference type="InterPro" id="IPR012533">
    <property type="entry name" value="YcnI-copper_dom"/>
</dbReference>
<dbReference type="Pfam" id="PF07987">
    <property type="entry name" value="DUF1775"/>
    <property type="match status" value="1"/>
</dbReference>
<organism evidence="2">
    <name type="scientific">freshwater metagenome</name>
    <dbReference type="NCBI Taxonomy" id="449393"/>
    <lineage>
        <taxon>unclassified sequences</taxon>
        <taxon>metagenomes</taxon>
        <taxon>ecological metagenomes</taxon>
    </lineage>
</organism>
<proteinExistence type="predicted"/>
<evidence type="ECO:0000313" key="3">
    <source>
        <dbReference type="EMBL" id="CAB4864094.1"/>
    </source>
</evidence>
<evidence type="ECO:0000313" key="4">
    <source>
        <dbReference type="EMBL" id="CAB5027272.1"/>
    </source>
</evidence>
<sequence>MSYRHLLARTTLIVGFVVSVNGSLLAMSSLPAGAHAIVELQKSNAIVGKTSAMTLEVQHGCINGGGGTVKVVAQFGSAFGNVTAGSVPGWTAVVTTGTTTASGTTTTAANGRTVTWSTTGAAQPFKTPLFLPLTVRWPKRAGAYGITVSQTCSNPSEETVWSTPTQAATLGVPSPPLTPLATVCVLPARLATSSTAQTKRAITQLCATVR</sequence>
<reference evidence="2" key="1">
    <citation type="submission" date="2020-05" db="EMBL/GenBank/DDBJ databases">
        <authorList>
            <person name="Chiriac C."/>
            <person name="Salcher M."/>
            <person name="Ghai R."/>
            <person name="Kavagutti S V."/>
        </authorList>
    </citation>
    <scope>NUCLEOTIDE SEQUENCE</scope>
</reference>
<gene>
    <name evidence="2" type="ORF">UFOPK3164_00625</name>
    <name evidence="3" type="ORF">UFOPK3427_00380</name>
    <name evidence="4" type="ORF">UFOPK4112_01315</name>
</gene>
<dbReference type="EMBL" id="CAFBLT010000001">
    <property type="protein sequence ID" value="CAB4864094.1"/>
    <property type="molecule type" value="Genomic_DNA"/>
</dbReference>
<dbReference type="InterPro" id="IPR038507">
    <property type="entry name" value="YcnI-like_sf"/>
</dbReference>
<evidence type="ECO:0000313" key="2">
    <source>
        <dbReference type="EMBL" id="CAB4824116.1"/>
    </source>
</evidence>
<dbReference type="AlphaFoldDB" id="A0A6J6ZUG2"/>
<evidence type="ECO:0000259" key="1">
    <source>
        <dbReference type="Pfam" id="PF07987"/>
    </source>
</evidence>
<feature type="domain" description="YncI copper-binding" evidence="1">
    <location>
        <begin position="38"/>
        <end position="177"/>
    </location>
</feature>
<name>A0A6J6ZUG2_9ZZZZ</name>
<dbReference type="EMBL" id="CAFBPM010000013">
    <property type="protein sequence ID" value="CAB5027272.1"/>
    <property type="molecule type" value="Genomic_DNA"/>
</dbReference>
<dbReference type="Gene3D" id="2.60.40.2230">
    <property type="entry name" value="Uncharacterised protein YcnI-like PF07987, DUF1775"/>
    <property type="match status" value="1"/>
</dbReference>
<dbReference type="EMBL" id="CAFABE010000020">
    <property type="protein sequence ID" value="CAB4824116.1"/>
    <property type="molecule type" value="Genomic_DNA"/>
</dbReference>
<accession>A0A6J6ZUG2</accession>